<keyword evidence="4" id="KW-1185">Reference proteome</keyword>
<dbReference type="InterPro" id="IPR002347">
    <property type="entry name" value="SDR_fam"/>
</dbReference>
<dbReference type="PANTHER" id="PTHR42879:SF2">
    <property type="entry name" value="3-OXOACYL-[ACYL-CARRIER-PROTEIN] REDUCTASE FABG"/>
    <property type="match status" value="1"/>
</dbReference>
<evidence type="ECO:0000313" key="4">
    <source>
        <dbReference type="Proteomes" id="UP000377595"/>
    </source>
</evidence>
<protein>
    <submittedName>
        <fullName evidence="3">Short-chain dehydrogenase</fullName>
    </submittedName>
</protein>
<dbReference type="PRINTS" id="PR00081">
    <property type="entry name" value="GDHRDH"/>
</dbReference>
<evidence type="ECO:0000256" key="2">
    <source>
        <dbReference type="ARBA" id="ARBA00023002"/>
    </source>
</evidence>
<dbReference type="InterPro" id="IPR036291">
    <property type="entry name" value="NAD(P)-bd_dom_sf"/>
</dbReference>
<dbReference type="FunFam" id="3.40.50.720:FF:000084">
    <property type="entry name" value="Short-chain dehydrogenase reductase"/>
    <property type="match status" value="1"/>
</dbReference>
<dbReference type="PANTHER" id="PTHR42879">
    <property type="entry name" value="3-OXOACYL-(ACYL-CARRIER-PROTEIN) REDUCTASE"/>
    <property type="match status" value="1"/>
</dbReference>
<organism evidence="3 4">
    <name type="scientific">Acrocarpospora pleiomorpha</name>
    <dbReference type="NCBI Taxonomy" id="90975"/>
    <lineage>
        <taxon>Bacteria</taxon>
        <taxon>Bacillati</taxon>
        <taxon>Actinomycetota</taxon>
        <taxon>Actinomycetes</taxon>
        <taxon>Streptosporangiales</taxon>
        <taxon>Streptosporangiaceae</taxon>
        <taxon>Acrocarpospora</taxon>
    </lineage>
</organism>
<dbReference type="Pfam" id="PF13561">
    <property type="entry name" value="adh_short_C2"/>
    <property type="match status" value="1"/>
</dbReference>
<dbReference type="InterPro" id="IPR050259">
    <property type="entry name" value="SDR"/>
</dbReference>
<dbReference type="GO" id="GO:0016491">
    <property type="term" value="F:oxidoreductase activity"/>
    <property type="evidence" value="ECO:0007669"/>
    <property type="project" value="UniProtKB-KW"/>
</dbReference>
<dbReference type="RefSeq" id="WP_344316503.1">
    <property type="nucleotide sequence ID" value="NZ_BAAAHM010000008.1"/>
</dbReference>
<reference evidence="3 4" key="1">
    <citation type="submission" date="2019-10" db="EMBL/GenBank/DDBJ databases">
        <title>Whole genome shotgun sequence of Acrocarpospora pleiomorpha NBRC 16267.</title>
        <authorList>
            <person name="Ichikawa N."/>
            <person name="Kimura A."/>
            <person name="Kitahashi Y."/>
            <person name="Komaki H."/>
            <person name="Oguchi A."/>
        </authorList>
    </citation>
    <scope>NUCLEOTIDE SEQUENCE [LARGE SCALE GENOMIC DNA]</scope>
    <source>
        <strain evidence="3 4">NBRC 16267</strain>
    </source>
</reference>
<dbReference type="Proteomes" id="UP000377595">
    <property type="component" value="Unassembled WGS sequence"/>
</dbReference>
<gene>
    <name evidence="3" type="ORF">Aple_029270</name>
</gene>
<comment type="caution">
    <text evidence="3">The sequence shown here is derived from an EMBL/GenBank/DDBJ whole genome shotgun (WGS) entry which is preliminary data.</text>
</comment>
<keyword evidence="2" id="KW-0560">Oxidoreductase</keyword>
<dbReference type="NCBIfam" id="NF005559">
    <property type="entry name" value="PRK07231.1"/>
    <property type="match status" value="1"/>
</dbReference>
<name>A0A5M3XK64_9ACTN</name>
<dbReference type="CDD" id="cd05233">
    <property type="entry name" value="SDR_c"/>
    <property type="match status" value="1"/>
</dbReference>
<dbReference type="Gene3D" id="3.40.50.720">
    <property type="entry name" value="NAD(P)-binding Rossmann-like Domain"/>
    <property type="match status" value="1"/>
</dbReference>
<evidence type="ECO:0000256" key="1">
    <source>
        <dbReference type="ARBA" id="ARBA00006484"/>
    </source>
</evidence>
<sequence length="255" mass="26523">MSMQGKVAVVAAGGSGIGRMTALGLAERGARVAVIDLDKDAAEAVAAQIRADGGQASAHVADCGVVRDLKRVVAEISSLVDHVDILFNNVGMPNPHGIMDITEEQWQRSVDVNLKSGFFLTQLLLPLIRKSGRGGSIVFTSSAAGLVASYTTPLYTLTKAGVIGLAKALAVHLAPEGIRVNAVCPGPVRTPMLAGFMQKDAQFTDEVADLYASRVPLGRVAEAHEIAQAVIFLASDAASYITGVPFPVDGGYVAQ</sequence>
<proteinExistence type="inferred from homology"/>
<dbReference type="AlphaFoldDB" id="A0A5M3XK64"/>
<comment type="similarity">
    <text evidence="1">Belongs to the short-chain dehydrogenases/reductases (SDR) family.</text>
</comment>
<accession>A0A5M3XK64</accession>
<dbReference type="PRINTS" id="PR00080">
    <property type="entry name" value="SDRFAMILY"/>
</dbReference>
<evidence type="ECO:0000313" key="3">
    <source>
        <dbReference type="EMBL" id="GES20031.1"/>
    </source>
</evidence>
<dbReference type="EMBL" id="BLAF01000014">
    <property type="protein sequence ID" value="GES20031.1"/>
    <property type="molecule type" value="Genomic_DNA"/>
</dbReference>
<dbReference type="SUPFAM" id="SSF51735">
    <property type="entry name" value="NAD(P)-binding Rossmann-fold domains"/>
    <property type="match status" value="1"/>
</dbReference>